<sequence length="278" mass="30979">MFQQNAIVSSSGSDVLTISDSDGTDHEFRITETIRNRGGIRHQAIWTRTKKLVTKTKELVTKTIGKELVTLSEWATADKDAALRLLSRLSMLENGTRNVVNIRHIFMKHGVPTHAVMERTTPWLSLPSKKFISDVRVVANIVGPVVDVAVEMDTLGVVHPEICVENLSLAKVGSRAVAKLAGLENVQESPIKATSCTCLYASPEELSGRLVTPAIHIWRMGHLTVELFKSKPLFDGMSLADVMDLLQEPEMLADYIREAMQELCSDKSNLRIARRRHR</sequence>
<dbReference type="SUPFAM" id="SSF56112">
    <property type="entry name" value="Protein kinase-like (PK-like)"/>
    <property type="match status" value="1"/>
</dbReference>
<dbReference type="Proteomes" id="UP000041254">
    <property type="component" value="Unassembled WGS sequence"/>
</dbReference>
<dbReference type="AlphaFoldDB" id="A0A0G4EFM7"/>
<dbReference type="EMBL" id="CDMY01000209">
    <property type="protein sequence ID" value="CEL94183.1"/>
    <property type="molecule type" value="Genomic_DNA"/>
</dbReference>
<evidence type="ECO:0000313" key="2">
    <source>
        <dbReference type="Proteomes" id="UP000041254"/>
    </source>
</evidence>
<dbReference type="InterPro" id="IPR011009">
    <property type="entry name" value="Kinase-like_dom_sf"/>
</dbReference>
<name>A0A0G4EFM7_VITBC</name>
<evidence type="ECO:0000313" key="1">
    <source>
        <dbReference type="EMBL" id="CEL94183.1"/>
    </source>
</evidence>
<dbReference type="InParanoid" id="A0A0G4EFM7"/>
<organism evidence="1 2">
    <name type="scientific">Vitrella brassicaformis (strain CCMP3155)</name>
    <dbReference type="NCBI Taxonomy" id="1169540"/>
    <lineage>
        <taxon>Eukaryota</taxon>
        <taxon>Sar</taxon>
        <taxon>Alveolata</taxon>
        <taxon>Colpodellida</taxon>
        <taxon>Vitrellaceae</taxon>
        <taxon>Vitrella</taxon>
    </lineage>
</organism>
<protein>
    <recommendedName>
        <fullName evidence="3">Protein kinase domain-containing protein</fullName>
    </recommendedName>
</protein>
<dbReference type="Gene3D" id="1.10.510.10">
    <property type="entry name" value="Transferase(Phosphotransferase) domain 1"/>
    <property type="match status" value="1"/>
</dbReference>
<accession>A0A0G4EFM7</accession>
<proteinExistence type="predicted"/>
<dbReference type="VEuPathDB" id="CryptoDB:Vbra_7163"/>
<reference evidence="1 2" key="1">
    <citation type="submission" date="2014-11" db="EMBL/GenBank/DDBJ databases">
        <authorList>
            <person name="Zhu J."/>
            <person name="Qi W."/>
            <person name="Song R."/>
        </authorList>
    </citation>
    <scope>NUCLEOTIDE SEQUENCE [LARGE SCALE GENOMIC DNA]</scope>
</reference>
<keyword evidence="2" id="KW-1185">Reference proteome</keyword>
<evidence type="ECO:0008006" key="3">
    <source>
        <dbReference type="Google" id="ProtNLM"/>
    </source>
</evidence>
<gene>
    <name evidence="1" type="ORF">Vbra_7163</name>
</gene>